<evidence type="ECO:0000256" key="1">
    <source>
        <dbReference type="SAM" id="MobiDB-lite"/>
    </source>
</evidence>
<proteinExistence type="predicted"/>
<gene>
    <name evidence="2" type="ORF">F511_08013</name>
</gene>
<dbReference type="AlphaFoldDB" id="A0A2Z7CUF5"/>
<keyword evidence="3" id="KW-1185">Reference proteome</keyword>
<feature type="compositionally biased region" description="Low complexity" evidence="1">
    <location>
        <begin position="758"/>
        <end position="767"/>
    </location>
</feature>
<evidence type="ECO:0000313" key="3">
    <source>
        <dbReference type="Proteomes" id="UP000250235"/>
    </source>
</evidence>
<evidence type="ECO:0000313" key="2">
    <source>
        <dbReference type="EMBL" id="KZV50368.1"/>
    </source>
</evidence>
<accession>A0A2Z7CUF5</accession>
<organism evidence="2 3">
    <name type="scientific">Dorcoceras hygrometricum</name>
    <dbReference type="NCBI Taxonomy" id="472368"/>
    <lineage>
        <taxon>Eukaryota</taxon>
        <taxon>Viridiplantae</taxon>
        <taxon>Streptophyta</taxon>
        <taxon>Embryophyta</taxon>
        <taxon>Tracheophyta</taxon>
        <taxon>Spermatophyta</taxon>
        <taxon>Magnoliopsida</taxon>
        <taxon>eudicotyledons</taxon>
        <taxon>Gunneridae</taxon>
        <taxon>Pentapetalae</taxon>
        <taxon>asterids</taxon>
        <taxon>lamiids</taxon>
        <taxon>Lamiales</taxon>
        <taxon>Gesneriaceae</taxon>
        <taxon>Didymocarpoideae</taxon>
        <taxon>Trichosporeae</taxon>
        <taxon>Loxocarpinae</taxon>
        <taxon>Dorcoceras</taxon>
    </lineage>
</organism>
<feature type="compositionally biased region" description="Gly residues" evidence="1">
    <location>
        <begin position="789"/>
        <end position="801"/>
    </location>
</feature>
<dbReference type="EMBL" id="KQ992451">
    <property type="protein sequence ID" value="KZV50368.1"/>
    <property type="molecule type" value="Genomic_DNA"/>
</dbReference>
<feature type="region of interest" description="Disordered" evidence="1">
    <location>
        <begin position="738"/>
        <end position="806"/>
    </location>
</feature>
<protein>
    <submittedName>
        <fullName evidence="2">Switch-associated protein 70</fullName>
    </submittedName>
</protein>
<name>A0A2Z7CUF5_9LAMI</name>
<reference evidence="2 3" key="1">
    <citation type="journal article" date="2015" name="Proc. Natl. Acad. Sci. U.S.A.">
        <title>The resurrection genome of Boea hygrometrica: A blueprint for survival of dehydration.</title>
        <authorList>
            <person name="Xiao L."/>
            <person name="Yang G."/>
            <person name="Zhang L."/>
            <person name="Yang X."/>
            <person name="Zhao S."/>
            <person name="Ji Z."/>
            <person name="Zhou Q."/>
            <person name="Hu M."/>
            <person name="Wang Y."/>
            <person name="Chen M."/>
            <person name="Xu Y."/>
            <person name="Jin H."/>
            <person name="Xiao X."/>
            <person name="Hu G."/>
            <person name="Bao F."/>
            <person name="Hu Y."/>
            <person name="Wan P."/>
            <person name="Li L."/>
            <person name="Deng X."/>
            <person name="Kuang T."/>
            <person name="Xiang C."/>
            <person name="Zhu J.K."/>
            <person name="Oliver M.J."/>
            <person name="He Y."/>
        </authorList>
    </citation>
    <scope>NUCLEOTIDE SEQUENCE [LARGE SCALE GENOMIC DNA]</scope>
    <source>
        <strain evidence="3">cv. XS01</strain>
    </source>
</reference>
<sequence length="818" mass="90587">MVDRTTRRAKGFATQICVFLKGDPTVTLGESKTFPPLKILSEKTVNTYVATNKKIDARGETDEPDVATVAFVKKKSVSKKRPATVSEAPVVKKKRTSSGKAVSKEKDLDIVSVALDAEPIQTVDHTSAMPAAHPPAPKRRAPKRKLRMAAGFDDEFVEKESAMEPVVIEQKATTSVDDVDTIIEEVIAATAQMEQADFVESAVAEGIEMETVLADPVVTKSDDILVKVDDISAAVTDKEDFEPLSKFRETSMSPISDEESLTIEEHLAQIPEGMMLPSLTSAEPTKINFCSIIEIRGVEDGYWYRAHLPKIAANDKGNGSLVLGTRTPEDLYSYDNSSGHSVQEARRTNLVSGLPTTSIDQRTLDLISAAHQEAVRNLLRQMSAHGLKWTRPVSSMLFEEPNLERCFYIPRNHKSIFSTCWLRNLRKIEGSWVVEEGFDLLVCKCTKCVSSNWPSLPVRVSITDIYPICLFFKPAQGMDSQLPPVKSWGWYMVCIDILRYSMFGCLKPVCSFNVCTDIVLIGPVMGDFSIPRRVVYNVSYRIQILDSALPDFSEQISPFVDFTSASTDFVLYSPHQSSSSASSMHFTDVSASFSELRASISRLIANKTRDYRRLGDSHAVVLSKIEHLEKEFLNTLSEQDQDFRGMIKNIRQEARNDADVFSMKLEAARTQNVILKTEIVDARQEVKAQKADLFKEIDESLATIRSEKLDFRAQAQENYNTLSTQLCFLVDYINRGGDTKKGEGGSSHPQPPPDDQNRTSGGSASKGTGSGGSSRRDDKRGSSKRRSSSGGGGSGTGGGPYGPYKKDVEWWLYGKNQF</sequence>
<dbReference type="Proteomes" id="UP000250235">
    <property type="component" value="Unassembled WGS sequence"/>
</dbReference>